<dbReference type="CDD" id="cd13241">
    <property type="entry name" value="PH2_Kalirin_Trio_p63RhoGEF"/>
    <property type="match status" value="1"/>
</dbReference>
<proteinExistence type="predicted"/>
<dbReference type="GO" id="GO:0005737">
    <property type="term" value="C:cytoplasm"/>
    <property type="evidence" value="ECO:0007669"/>
    <property type="project" value="TreeGrafter"/>
</dbReference>
<reference evidence="4" key="2">
    <citation type="submission" date="2014-03" db="EMBL/GenBank/DDBJ databases">
        <authorList>
            <person name="Genoscope - CEA"/>
        </authorList>
    </citation>
    <scope>NUCLEOTIDE SEQUENCE</scope>
</reference>
<sequence>MCIVPKRCNDMMNVGRLQGFDGKIVAQGRLLLQDTFMVSDPEGGGGRMRERRVFLFEQIVIFSEPLDKKRGFSMPGFLYKNSIKIGCLGLEDSVDGDPCKFMLTSRVTNSSVDSFVLHSSHLGVRQVWTLQISQILESQRNFLNALTSPIEYQRIHVGASDGPCLPSSGAPSVGSVMPSVAPVGGLQGVPLTGPLGVGSPLVGGGPQGGAGSSRRPSRIPQPSRLPQPLRHPHHPGAADPDGPNKMSGSSPRLPPHSSLPHAVSANPGSQAPAGGVRDTREAQRGVRVQGGSPQGKRMFSASTDQPPPIPPIPRASVAPLSGPVLLSTPSKPRPGTVSPMASPLATPAFGKDALPPPPPSPGLKSGSGSFWSSMPGSPASRPGSFTFPGETGETMGRQNQNTFQTSSQSATGSHRHSTHSKEADRMSTCSSTSEQSTQSNGVRDVPAAQASVRPNATPAPG</sequence>
<reference evidence="4" key="1">
    <citation type="journal article" date="2014" name="Nat. Commun.">
        <title>The rainbow trout genome provides novel insights into evolution after whole-genome duplication in vertebrates.</title>
        <authorList>
            <person name="Berthelot C."/>
            <person name="Brunet F."/>
            <person name="Chalopin D."/>
            <person name="Juanchich A."/>
            <person name="Bernard M."/>
            <person name="Noel B."/>
            <person name="Bento P."/>
            <person name="Da Silva C."/>
            <person name="Labadie K."/>
            <person name="Alberti A."/>
            <person name="Aury J.M."/>
            <person name="Louis A."/>
            <person name="Dehais P."/>
            <person name="Bardou P."/>
            <person name="Montfort J."/>
            <person name="Klopp C."/>
            <person name="Cabau C."/>
            <person name="Gaspin C."/>
            <person name="Thorgaard G.H."/>
            <person name="Boussaha M."/>
            <person name="Quillet E."/>
            <person name="Guyomard R."/>
            <person name="Galiana D."/>
            <person name="Bobe J."/>
            <person name="Volff J.N."/>
            <person name="Genet C."/>
            <person name="Wincker P."/>
            <person name="Jaillon O."/>
            <person name="Roest Crollius H."/>
            <person name="Guiguen Y."/>
        </authorList>
    </citation>
    <scope>NUCLEOTIDE SEQUENCE [LARGE SCALE GENOMIC DNA]</scope>
</reference>
<gene>
    <name evidence="4" type="ORF">GSONMT00061625001</name>
</gene>
<dbReference type="SUPFAM" id="SSF50729">
    <property type="entry name" value="PH domain-like"/>
    <property type="match status" value="1"/>
</dbReference>
<dbReference type="AlphaFoldDB" id="A0A060Y4I7"/>
<dbReference type="InterPro" id="IPR055251">
    <property type="entry name" value="SOS1_NGEF_PH"/>
</dbReference>
<evidence type="ECO:0000256" key="2">
    <source>
        <dbReference type="SAM" id="MobiDB-lite"/>
    </source>
</evidence>
<dbReference type="PaxDb" id="8022-A0A060Y4I7"/>
<dbReference type="STRING" id="8022.A0A060Y4I7"/>
<feature type="compositionally biased region" description="Low complexity" evidence="2">
    <location>
        <begin position="249"/>
        <end position="261"/>
    </location>
</feature>
<evidence type="ECO:0000259" key="3">
    <source>
        <dbReference type="Pfam" id="PF22697"/>
    </source>
</evidence>
<evidence type="ECO:0000313" key="4">
    <source>
        <dbReference type="EMBL" id="CDQ86432.1"/>
    </source>
</evidence>
<feature type="compositionally biased region" description="Low complexity" evidence="2">
    <location>
        <begin position="212"/>
        <end position="228"/>
    </location>
</feature>
<dbReference type="InterPro" id="IPR011993">
    <property type="entry name" value="PH-like_dom_sf"/>
</dbReference>
<dbReference type="EMBL" id="FR907297">
    <property type="protein sequence ID" value="CDQ86432.1"/>
    <property type="molecule type" value="Genomic_DNA"/>
</dbReference>
<dbReference type="GO" id="GO:0007411">
    <property type="term" value="P:axon guidance"/>
    <property type="evidence" value="ECO:0007669"/>
    <property type="project" value="TreeGrafter"/>
</dbReference>
<organism evidence="4 5">
    <name type="scientific">Oncorhynchus mykiss</name>
    <name type="common">Rainbow trout</name>
    <name type="synonym">Salmo gairdneri</name>
    <dbReference type="NCBI Taxonomy" id="8022"/>
    <lineage>
        <taxon>Eukaryota</taxon>
        <taxon>Metazoa</taxon>
        <taxon>Chordata</taxon>
        <taxon>Craniata</taxon>
        <taxon>Vertebrata</taxon>
        <taxon>Euteleostomi</taxon>
        <taxon>Actinopterygii</taxon>
        <taxon>Neopterygii</taxon>
        <taxon>Teleostei</taxon>
        <taxon>Protacanthopterygii</taxon>
        <taxon>Salmoniformes</taxon>
        <taxon>Salmonidae</taxon>
        <taxon>Salmoninae</taxon>
        <taxon>Oncorhynchus</taxon>
    </lineage>
</organism>
<accession>A0A060Y4I7</accession>
<feature type="domain" description="SOS1/NGEF-like PH" evidence="3">
    <location>
        <begin position="25"/>
        <end position="135"/>
    </location>
</feature>
<dbReference type="GO" id="GO:0005085">
    <property type="term" value="F:guanyl-nucleotide exchange factor activity"/>
    <property type="evidence" value="ECO:0007669"/>
    <property type="project" value="UniProtKB-KW"/>
</dbReference>
<dbReference type="InterPro" id="IPR051336">
    <property type="entry name" value="RhoGEF_Guanine_NuclExch_SF"/>
</dbReference>
<feature type="compositionally biased region" description="Low complexity" evidence="2">
    <location>
        <begin position="427"/>
        <end position="439"/>
    </location>
</feature>
<evidence type="ECO:0000313" key="5">
    <source>
        <dbReference type="Proteomes" id="UP000193380"/>
    </source>
</evidence>
<dbReference type="Gene3D" id="2.30.29.30">
    <property type="entry name" value="Pleckstrin-homology domain (PH domain)/Phosphotyrosine-binding domain (PTB)"/>
    <property type="match status" value="1"/>
</dbReference>
<feature type="region of interest" description="Disordered" evidence="2">
    <location>
        <begin position="197"/>
        <end position="461"/>
    </location>
</feature>
<protein>
    <recommendedName>
        <fullName evidence="3">SOS1/NGEF-like PH domain-containing protein</fullName>
    </recommendedName>
</protein>
<feature type="compositionally biased region" description="Gly residues" evidence="2">
    <location>
        <begin position="201"/>
        <end position="211"/>
    </location>
</feature>
<name>A0A060Y4I7_ONCMY</name>
<feature type="compositionally biased region" description="Low complexity" evidence="2">
    <location>
        <begin position="398"/>
        <end position="409"/>
    </location>
</feature>
<keyword evidence="1" id="KW-0344">Guanine-nucleotide releasing factor</keyword>
<dbReference type="GO" id="GO:0019898">
    <property type="term" value="C:extrinsic component of membrane"/>
    <property type="evidence" value="ECO:0007669"/>
    <property type="project" value="TreeGrafter"/>
</dbReference>
<evidence type="ECO:0000256" key="1">
    <source>
        <dbReference type="ARBA" id="ARBA00022658"/>
    </source>
</evidence>
<dbReference type="Proteomes" id="UP000193380">
    <property type="component" value="Unassembled WGS sequence"/>
</dbReference>
<dbReference type="PANTHER" id="PTHR22826:SF206">
    <property type="entry name" value="TRIPLE FUNCTIONAL DOMAIN PROTEIN"/>
    <property type="match status" value="1"/>
</dbReference>
<dbReference type="PANTHER" id="PTHR22826">
    <property type="entry name" value="RHO GUANINE EXCHANGE FACTOR-RELATED"/>
    <property type="match status" value="1"/>
</dbReference>
<dbReference type="Pfam" id="PF22697">
    <property type="entry name" value="SOS1_NGEF_PH"/>
    <property type="match status" value="1"/>
</dbReference>